<organism evidence="1">
    <name type="scientific">Arion vulgaris</name>
    <dbReference type="NCBI Taxonomy" id="1028688"/>
    <lineage>
        <taxon>Eukaryota</taxon>
        <taxon>Metazoa</taxon>
        <taxon>Spiralia</taxon>
        <taxon>Lophotrochozoa</taxon>
        <taxon>Mollusca</taxon>
        <taxon>Gastropoda</taxon>
        <taxon>Heterobranchia</taxon>
        <taxon>Euthyneura</taxon>
        <taxon>Panpulmonata</taxon>
        <taxon>Eupulmonata</taxon>
        <taxon>Stylommatophora</taxon>
        <taxon>Helicina</taxon>
        <taxon>Arionoidea</taxon>
        <taxon>Arionidae</taxon>
        <taxon>Arion</taxon>
    </lineage>
</organism>
<sequence>MQNTIDKLVEKMITRKISFQLERLCLCPPTLGGYRPNRETLRKAEVFAHDAYEGFHSGIEAAIDLEGALVV</sequence>
<reference evidence="1" key="1">
    <citation type="submission" date="2014-12" db="EMBL/GenBank/DDBJ databases">
        <title>Insight into the proteome of Arion vulgaris.</title>
        <authorList>
            <person name="Aradska J."/>
            <person name="Bulat T."/>
            <person name="Smidak R."/>
            <person name="Sarate P."/>
            <person name="Gangsoo J."/>
            <person name="Sialana F."/>
            <person name="Bilban M."/>
            <person name="Lubec G."/>
        </authorList>
    </citation>
    <scope>NUCLEOTIDE SEQUENCE</scope>
    <source>
        <tissue evidence="1">Skin</tissue>
    </source>
</reference>
<dbReference type="EMBL" id="HACG01036564">
    <property type="protein sequence ID" value="CEK83429.1"/>
    <property type="molecule type" value="Transcribed_RNA"/>
</dbReference>
<gene>
    <name evidence="1" type="primary">ORF136963</name>
</gene>
<protein>
    <submittedName>
        <fullName evidence="1">Uncharacterized protein</fullName>
    </submittedName>
</protein>
<name>A0A0B7AR05_9EUPU</name>
<proteinExistence type="predicted"/>
<accession>A0A0B7AR05</accession>
<evidence type="ECO:0000313" key="1">
    <source>
        <dbReference type="EMBL" id="CEK83429.1"/>
    </source>
</evidence>
<dbReference type="AlphaFoldDB" id="A0A0B7AR05"/>